<organism evidence="1 2">
    <name type="scientific">Botrytis elliptica</name>
    <dbReference type="NCBI Taxonomy" id="278938"/>
    <lineage>
        <taxon>Eukaryota</taxon>
        <taxon>Fungi</taxon>
        <taxon>Dikarya</taxon>
        <taxon>Ascomycota</taxon>
        <taxon>Pezizomycotina</taxon>
        <taxon>Leotiomycetes</taxon>
        <taxon>Helotiales</taxon>
        <taxon>Sclerotiniaceae</taxon>
        <taxon>Botrytis</taxon>
    </lineage>
</organism>
<keyword evidence="2" id="KW-1185">Reference proteome</keyword>
<sequence length="70" mass="8006">MNSATQSSVKKNKYQELHSKLSQTRKGIVAYGGGDFNMKIGPTVGLTNHWFLRRFDILPVFKESLRESVY</sequence>
<dbReference type="AlphaFoldDB" id="A0A4Z1JNJ9"/>
<evidence type="ECO:0000313" key="2">
    <source>
        <dbReference type="Proteomes" id="UP000297229"/>
    </source>
</evidence>
<accession>A0A4Z1JNJ9</accession>
<gene>
    <name evidence="1" type="ORF">BELL_0217g00050</name>
</gene>
<reference evidence="1 2" key="1">
    <citation type="submission" date="2017-12" db="EMBL/GenBank/DDBJ databases">
        <title>Comparative genomics of Botrytis spp.</title>
        <authorList>
            <person name="Valero-Jimenez C.A."/>
            <person name="Tapia P."/>
            <person name="Veloso J."/>
            <person name="Silva-Moreno E."/>
            <person name="Staats M."/>
            <person name="Valdes J.H."/>
            <person name="Van Kan J.A.L."/>
        </authorList>
    </citation>
    <scope>NUCLEOTIDE SEQUENCE [LARGE SCALE GENOMIC DNA]</scope>
    <source>
        <strain evidence="1 2">Be9601</strain>
    </source>
</reference>
<proteinExistence type="predicted"/>
<protein>
    <submittedName>
        <fullName evidence="1">Uncharacterized protein</fullName>
    </submittedName>
</protein>
<comment type="caution">
    <text evidence="1">The sequence shown here is derived from an EMBL/GenBank/DDBJ whole genome shotgun (WGS) entry which is preliminary data.</text>
</comment>
<dbReference type="Proteomes" id="UP000297229">
    <property type="component" value="Unassembled WGS sequence"/>
</dbReference>
<evidence type="ECO:0000313" key="1">
    <source>
        <dbReference type="EMBL" id="TGO75369.1"/>
    </source>
</evidence>
<name>A0A4Z1JNJ9_9HELO</name>
<dbReference type="EMBL" id="PQXM01000216">
    <property type="protein sequence ID" value="TGO75369.1"/>
    <property type="molecule type" value="Genomic_DNA"/>
</dbReference>